<evidence type="ECO:0000313" key="3">
    <source>
        <dbReference type="Proteomes" id="UP000327468"/>
    </source>
</evidence>
<feature type="region of interest" description="Disordered" evidence="1">
    <location>
        <begin position="1"/>
        <end position="34"/>
    </location>
</feature>
<evidence type="ECO:0000313" key="2">
    <source>
        <dbReference type="EMBL" id="KAB5584621.1"/>
    </source>
</evidence>
<dbReference type="EMBL" id="VFJC01000003">
    <property type="protein sequence ID" value="KAB5584621.1"/>
    <property type="molecule type" value="Genomic_DNA"/>
</dbReference>
<reference evidence="2 3" key="1">
    <citation type="submission" date="2019-06" db="EMBL/GenBank/DDBJ databases">
        <title>A chromosome-scale genome assembly of the striped catfish, Pangasianodon hypophthalmus.</title>
        <authorList>
            <person name="Wen M."/>
            <person name="Zahm M."/>
            <person name="Roques C."/>
            <person name="Cabau C."/>
            <person name="Klopp C."/>
            <person name="Donnadieu C."/>
            <person name="Jouanno E."/>
            <person name="Avarre J.-C."/>
            <person name="Campet M."/>
            <person name="Ha T.T.T."/>
            <person name="Dugue R."/>
            <person name="Lampietro C."/>
            <person name="Louis A."/>
            <person name="Herpin A."/>
            <person name="Echchiki A."/>
            <person name="Berthelot C."/>
            <person name="Parey E."/>
            <person name="Roest-Crollius H."/>
            <person name="Braasch I."/>
            <person name="Postlethwait J."/>
            <person name="Bobe J."/>
            <person name="Montfort J."/>
            <person name="Bouchez O."/>
            <person name="Begum T."/>
            <person name="Schartl M."/>
            <person name="Guiguen Y."/>
        </authorList>
    </citation>
    <scope>NUCLEOTIDE SEQUENCE [LARGE SCALE GENOMIC DNA]</scope>
    <source>
        <strain evidence="2 3">Indonesia</strain>
        <tissue evidence="2">Blood</tissue>
    </source>
</reference>
<dbReference type="Proteomes" id="UP000327468">
    <property type="component" value="Chromosome 2"/>
</dbReference>
<keyword evidence="3" id="KW-1185">Reference proteome</keyword>
<proteinExistence type="predicted"/>
<comment type="caution">
    <text evidence="2">The sequence shown here is derived from an EMBL/GenBank/DDBJ whole genome shotgun (WGS) entry which is preliminary data.</text>
</comment>
<protein>
    <submittedName>
        <fullName evidence="2">Uncharacterized protein</fullName>
    </submittedName>
</protein>
<accession>A0A5N5PZQ8</accession>
<dbReference type="AlphaFoldDB" id="A0A5N5PZQ8"/>
<sequence>MTSASLARGLRRSEPINKGTLRSSASRVNAGERARAGDTVQAFLFLQFFPRWTKSLEHLGTEIEERKIRRRAGAASDLQRFHENPNQQVCKVE</sequence>
<evidence type="ECO:0000256" key="1">
    <source>
        <dbReference type="SAM" id="MobiDB-lite"/>
    </source>
</evidence>
<organism evidence="2 3">
    <name type="scientific">Pangasianodon hypophthalmus</name>
    <name type="common">Striped catfish</name>
    <name type="synonym">Helicophagus hypophthalmus</name>
    <dbReference type="NCBI Taxonomy" id="310915"/>
    <lineage>
        <taxon>Eukaryota</taxon>
        <taxon>Metazoa</taxon>
        <taxon>Chordata</taxon>
        <taxon>Craniata</taxon>
        <taxon>Vertebrata</taxon>
        <taxon>Euteleostomi</taxon>
        <taxon>Actinopterygii</taxon>
        <taxon>Neopterygii</taxon>
        <taxon>Teleostei</taxon>
        <taxon>Ostariophysi</taxon>
        <taxon>Siluriformes</taxon>
        <taxon>Pangasiidae</taxon>
        <taxon>Pangasianodon</taxon>
    </lineage>
</organism>
<name>A0A5N5PZQ8_PANHP</name>
<gene>
    <name evidence="2" type="ORF">PHYPO_G00109630</name>
</gene>